<evidence type="ECO:0000256" key="9">
    <source>
        <dbReference type="ARBA" id="ARBA00023315"/>
    </source>
</evidence>
<dbReference type="PANTHER" id="PTHR31650:SF1">
    <property type="entry name" value="WAX ESTER SYNTHASE_DIACYLGLYCEROL ACYLTRANSFERASE 4-RELATED"/>
    <property type="match status" value="1"/>
</dbReference>
<feature type="domain" description="O-acyltransferase WSD1-like N-terminal" evidence="11">
    <location>
        <begin position="6"/>
        <end position="273"/>
    </location>
</feature>
<comment type="catalytic activity">
    <reaction evidence="10">
        <text>an acyl-CoA + a 1,2-diacyl-sn-glycerol = a triacyl-sn-glycerol + CoA</text>
        <dbReference type="Rhea" id="RHEA:10868"/>
        <dbReference type="ChEBI" id="CHEBI:17815"/>
        <dbReference type="ChEBI" id="CHEBI:57287"/>
        <dbReference type="ChEBI" id="CHEBI:58342"/>
        <dbReference type="ChEBI" id="CHEBI:64615"/>
        <dbReference type="EC" id="2.3.1.20"/>
    </reaction>
</comment>
<evidence type="ECO:0000256" key="8">
    <source>
        <dbReference type="ARBA" id="ARBA00023098"/>
    </source>
</evidence>
<keyword evidence="8" id="KW-0443">Lipid metabolism</keyword>
<name>A0ABW9QU63_9ACTN</name>
<evidence type="ECO:0000256" key="7">
    <source>
        <dbReference type="ARBA" id="ARBA00022798"/>
    </source>
</evidence>
<evidence type="ECO:0000256" key="4">
    <source>
        <dbReference type="ARBA" id="ARBA00013244"/>
    </source>
</evidence>
<feature type="non-terminal residue" evidence="13">
    <location>
        <position position="477"/>
    </location>
</feature>
<feature type="domain" description="O-acyltransferase WSD1 C-terminal" evidence="12">
    <location>
        <begin position="314"/>
        <end position="449"/>
    </location>
</feature>
<proteinExistence type="inferred from homology"/>
<dbReference type="Proteomes" id="UP000437736">
    <property type="component" value="Unassembled WGS sequence"/>
</dbReference>
<sequence length="477" mass="51453">MAQFMRESDALSWYLEGDPVLRSTVVAVAWLDRGPVWETFAGKVEQATRFLPAFRQRVVELPARLTGPRWAVDPEFDLAWHLHRMDAPAPHGPEVVLELARREAMTGFDRSRPLWQFTLVEHLEGERAALVMKLHHSLTDGVGAMQLAVRLFDDRRAPGRGAIAPPAPEGESPAPVGLVAEQLRWRWTRATRVAGSQLRAAAPAAVATARRPGRSARAALDTARSIGRTVAPVRATLSPLMTARGRGRYLDVIEVGLEELKDAAAAAGGSVNDGFLAAVTGGLRRYHEQRGAVVEHLRVMMPISIRRPEDPIGGNRITLMRFTVPVGEPDPRLRIAAIERRCRIARDERSLAYTNAIAGALILLPPAAVGSLFKRVDFVASDVPGFTAPVYLAGAEVERYVAFGPTTGTAFNVTLLSYRGRCNTGVTIDTAAVADPDALVGCLRAGFDEVLALGSGRRAVRAAVATPRAPAGPGARP</sequence>
<comment type="pathway">
    <text evidence="1">Glycerolipid metabolism; triacylglycerol biosynthesis.</text>
</comment>
<accession>A0ABW9QU63</accession>
<evidence type="ECO:0000256" key="10">
    <source>
        <dbReference type="ARBA" id="ARBA00048109"/>
    </source>
</evidence>
<evidence type="ECO:0000259" key="11">
    <source>
        <dbReference type="Pfam" id="PF03007"/>
    </source>
</evidence>
<organism evidence="13 14">
    <name type="scientific">Acidiferrimicrobium australe</name>
    <dbReference type="NCBI Taxonomy" id="2664430"/>
    <lineage>
        <taxon>Bacteria</taxon>
        <taxon>Bacillati</taxon>
        <taxon>Actinomycetota</taxon>
        <taxon>Acidimicrobiia</taxon>
        <taxon>Acidimicrobiales</taxon>
        <taxon>Acidimicrobiaceae</taxon>
        <taxon>Acidiferrimicrobium</taxon>
    </lineage>
</organism>
<keyword evidence="6" id="KW-0808">Transferase</keyword>
<dbReference type="InterPro" id="IPR045034">
    <property type="entry name" value="O-acyltransferase_WSD1-like"/>
</dbReference>
<protein>
    <recommendedName>
        <fullName evidence="4">diacylglycerol O-acyltransferase</fullName>
        <ecNumber evidence="4">2.3.1.20</ecNumber>
    </recommendedName>
</protein>
<evidence type="ECO:0000256" key="6">
    <source>
        <dbReference type="ARBA" id="ARBA00022679"/>
    </source>
</evidence>
<comment type="similarity">
    <text evidence="3">Belongs to the long-chain O-acyltransferase family.</text>
</comment>
<comment type="pathway">
    <text evidence="2">Lipid metabolism.</text>
</comment>
<keyword evidence="9" id="KW-0012">Acyltransferase</keyword>
<dbReference type="PANTHER" id="PTHR31650">
    <property type="entry name" value="O-ACYLTRANSFERASE (WSD1-LIKE) FAMILY PROTEIN"/>
    <property type="match status" value="1"/>
</dbReference>
<dbReference type="Pfam" id="PF03007">
    <property type="entry name" value="WS_DGAT_cat"/>
    <property type="match status" value="1"/>
</dbReference>
<dbReference type="InterPro" id="IPR004255">
    <property type="entry name" value="O-acyltransferase_WSD1_N"/>
</dbReference>
<gene>
    <name evidence="13" type="ORF">GHK86_10670</name>
</gene>
<evidence type="ECO:0000256" key="5">
    <source>
        <dbReference type="ARBA" id="ARBA00022516"/>
    </source>
</evidence>
<dbReference type="SUPFAM" id="SSF52777">
    <property type="entry name" value="CoA-dependent acyltransferases"/>
    <property type="match status" value="1"/>
</dbReference>
<evidence type="ECO:0000259" key="12">
    <source>
        <dbReference type="Pfam" id="PF06974"/>
    </source>
</evidence>
<dbReference type="EMBL" id="WJHE01000509">
    <property type="protein sequence ID" value="MST33181.1"/>
    <property type="molecule type" value="Genomic_DNA"/>
</dbReference>
<dbReference type="InterPro" id="IPR009721">
    <property type="entry name" value="O-acyltransferase_WSD1_C"/>
</dbReference>
<dbReference type="EC" id="2.3.1.20" evidence="4"/>
<evidence type="ECO:0000256" key="3">
    <source>
        <dbReference type="ARBA" id="ARBA00009587"/>
    </source>
</evidence>
<evidence type="ECO:0000313" key="14">
    <source>
        <dbReference type="Proteomes" id="UP000437736"/>
    </source>
</evidence>
<evidence type="ECO:0000313" key="13">
    <source>
        <dbReference type="EMBL" id="MST33181.1"/>
    </source>
</evidence>
<dbReference type="Pfam" id="PF06974">
    <property type="entry name" value="WS_DGAT_C"/>
    <property type="match status" value="1"/>
</dbReference>
<keyword evidence="14" id="KW-1185">Reference proteome</keyword>
<comment type="caution">
    <text evidence="13">The sequence shown here is derived from an EMBL/GenBank/DDBJ whole genome shotgun (WGS) entry which is preliminary data.</text>
</comment>
<reference evidence="13 14" key="1">
    <citation type="submission" date="2019-11" db="EMBL/GenBank/DDBJ databases">
        <title>Acidiferrimicrobium australis gen. nov., sp. nov., an acidophilic and obligately heterotrophic, member of the Actinobacteria that catalyses dissimilatory oxido- reduction of iron isolated from metal-rich acidic water in Chile.</title>
        <authorList>
            <person name="Gonzalez D."/>
            <person name="Huber K."/>
            <person name="Hedrich S."/>
            <person name="Rojas-Villalobos C."/>
            <person name="Quatrini R."/>
            <person name="Dinamarca M.A."/>
            <person name="Schwarz A."/>
            <person name="Canales C."/>
            <person name="Nancucheo I."/>
        </authorList>
    </citation>
    <scope>NUCLEOTIDE SEQUENCE [LARGE SCALE GENOMIC DNA]</scope>
    <source>
        <strain evidence="13 14">USS-CCA1</strain>
    </source>
</reference>
<evidence type="ECO:0000256" key="1">
    <source>
        <dbReference type="ARBA" id="ARBA00004771"/>
    </source>
</evidence>
<evidence type="ECO:0000256" key="2">
    <source>
        <dbReference type="ARBA" id="ARBA00005189"/>
    </source>
</evidence>
<keyword evidence="5" id="KW-0444">Lipid biosynthesis</keyword>
<keyword evidence="7" id="KW-0319">Glycerol metabolism</keyword>
<dbReference type="Gene3D" id="3.30.559.10">
    <property type="entry name" value="Chloramphenicol acetyltransferase-like domain"/>
    <property type="match status" value="1"/>
</dbReference>
<dbReference type="InterPro" id="IPR023213">
    <property type="entry name" value="CAT-like_dom_sf"/>
</dbReference>